<comment type="caution">
    <text evidence="2">The sequence shown here is derived from an EMBL/GenBank/DDBJ whole genome shotgun (WGS) entry which is preliminary data.</text>
</comment>
<dbReference type="InterPro" id="IPR003812">
    <property type="entry name" value="Fido"/>
</dbReference>
<proteinExistence type="predicted"/>
<evidence type="ECO:0000313" key="3">
    <source>
        <dbReference type="Proteomes" id="UP000651728"/>
    </source>
</evidence>
<dbReference type="Gene3D" id="1.10.3290.10">
    <property type="entry name" value="Fido-like domain"/>
    <property type="match status" value="1"/>
</dbReference>
<organism evidence="2 3">
    <name type="scientific">Microbispora amethystogenes</name>
    <dbReference type="NCBI Taxonomy" id="1427754"/>
    <lineage>
        <taxon>Bacteria</taxon>
        <taxon>Bacillati</taxon>
        <taxon>Actinomycetota</taxon>
        <taxon>Actinomycetes</taxon>
        <taxon>Streptosporangiales</taxon>
        <taxon>Streptosporangiaceae</taxon>
        <taxon>Microbispora</taxon>
    </lineage>
</organism>
<feature type="domain" description="Fido" evidence="1">
    <location>
        <begin position="111"/>
        <end position="268"/>
    </location>
</feature>
<dbReference type="Proteomes" id="UP000651728">
    <property type="component" value="Unassembled WGS sequence"/>
</dbReference>
<dbReference type="Pfam" id="PF02661">
    <property type="entry name" value="Fic"/>
    <property type="match status" value="1"/>
</dbReference>
<name>A0ABQ4F8G6_9ACTN</name>
<dbReference type="PANTHER" id="PTHR13504">
    <property type="entry name" value="FIDO DOMAIN-CONTAINING PROTEIN DDB_G0283145"/>
    <property type="match status" value="1"/>
</dbReference>
<dbReference type="EMBL" id="BOOB01000009">
    <property type="protein sequence ID" value="GIH31106.1"/>
    <property type="molecule type" value="Genomic_DNA"/>
</dbReference>
<evidence type="ECO:0000259" key="1">
    <source>
        <dbReference type="PROSITE" id="PS51459"/>
    </source>
</evidence>
<dbReference type="PROSITE" id="PS51459">
    <property type="entry name" value="FIDO"/>
    <property type="match status" value="1"/>
</dbReference>
<dbReference type="SUPFAM" id="SSF140931">
    <property type="entry name" value="Fic-like"/>
    <property type="match status" value="1"/>
</dbReference>
<sequence>MAGRGRPSRTTVYARLDMALTELNDRLGGLPNPREAQEIWDDIWHEEAHHSTALEGNTLVLREVRALLDQGRAVGAKALREYNEVRGYATAAQWVYGQALEPDAWHDGNLITVNEVRRVHHAAMTPVWDVAPHPDATDREGPGNFREHDIMPFSEGMTPPPWPLVPEQVSQWVMEVCALGKRIEAGDELEHPLPEELARLHNGFERIHPFLDGNGRTGRLVVNLVLVRLRYPPIIILKRQRSSYLAALRRADSGDYGALGELIARAMEDNLNRFIVPNIAGPARLVPLAALADDEFSLAALRQAAQRGRLKAVQGADGIWRSSRKSVEAYRASKHQRPVGRG</sequence>
<dbReference type="InterPro" id="IPR036597">
    <property type="entry name" value="Fido-like_dom_sf"/>
</dbReference>
<keyword evidence="3" id="KW-1185">Reference proteome</keyword>
<dbReference type="PANTHER" id="PTHR13504:SF38">
    <property type="entry name" value="FIDO DOMAIN-CONTAINING PROTEIN"/>
    <property type="match status" value="1"/>
</dbReference>
<evidence type="ECO:0000313" key="2">
    <source>
        <dbReference type="EMBL" id="GIH31106.1"/>
    </source>
</evidence>
<accession>A0ABQ4F8G6</accession>
<protein>
    <recommendedName>
        <fullName evidence="1">Fido domain-containing protein</fullName>
    </recommendedName>
</protein>
<reference evidence="2 3" key="1">
    <citation type="submission" date="2021-01" db="EMBL/GenBank/DDBJ databases">
        <title>Whole genome shotgun sequence of Microbispora amethystogenes NBRC 101907.</title>
        <authorList>
            <person name="Komaki H."/>
            <person name="Tamura T."/>
        </authorList>
    </citation>
    <scope>NUCLEOTIDE SEQUENCE [LARGE SCALE GENOMIC DNA]</scope>
    <source>
        <strain evidence="2 3">NBRC 101907</strain>
    </source>
</reference>
<dbReference type="InterPro" id="IPR040198">
    <property type="entry name" value="Fido_containing"/>
</dbReference>
<gene>
    <name evidence="2" type="ORF">Mam01_12700</name>
</gene>